<reference evidence="2 5" key="3">
    <citation type="submission" date="2020-08" db="EMBL/GenBank/DDBJ databases">
        <title>Genomic Encyclopedia of Type Strains, Phase IV (KMG-IV): sequencing the most valuable type-strain genomes for metagenomic binning, comparative biology and taxonomic classification.</title>
        <authorList>
            <person name="Goeker M."/>
        </authorList>
    </citation>
    <scope>NUCLEOTIDE SEQUENCE [LARGE SCALE GENOMIC DNA]</scope>
    <source>
        <strain evidence="2 5">DSM 100995</strain>
    </source>
</reference>
<keyword evidence="5" id="KW-1185">Reference proteome</keyword>
<feature type="domain" description="DUF5672" evidence="1">
    <location>
        <begin position="60"/>
        <end position="250"/>
    </location>
</feature>
<dbReference type="EMBL" id="JACIEG010000002">
    <property type="protein sequence ID" value="MBB3969035.1"/>
    <property type="molecule type" value="Genomic_DNA"/>
</dbReference>
<dbReference type="Proteomes" id="UP000297248">
    <property type="component" value="Unassembled WGS sequence"/>
</dbReference>
<dbReference type="Proteomes" id="UP000583101">
    <property type="component" value="Unassembled WGS sequence"/>
</dbReference>
<accession>A0A4Y8AG85</accession>
<dbReference type="AlphaFoldDB" id="A0A4Y8AG85"/>
<name>A0A4Y8AG85_9SPHI</name>
<organism evidence="3 4">
    <name type="scientific">Mucilaginibacter phyllosphaerae</name>
    <dbReference type="NCBI Taxonomy" id="1812349"/>
    <lineage>
        <taxon>Bacteria</taxon>
        <taxon>Pseudomonadati</taxon>
        <taxon>Bacteroidota</taxon>
        <taxon>Sphingobacteriia</taxon>
        <taxon>Sphingobacteriales</taxon>
        <taxon>Sphingobacteriaceae</taxon>
        <taxon>Mucilaginibacter</taxon>
    </lineage>
</organism>
<protein>
    <recommendedName>
        <fullName evidence="1">DUF5672 domain-containing protein</fullName>
    </recommendedName>
</protein>
<evidence type="ECO:0000259" key="1">
    <source>
        <dbReference type="Pfam" id="PF18922"/>
    </source>
</evidence>
<proteinExistence type="predicted"/>
<dbReference type="EMBL" id="SNQG01000002">
    <property type="protein sequence ID" value="TEW67352.1"/>
    <property type="molecule type" value="Genomic_DNA"/>
</dbReference>
<evidence type="ECO:0000313" key="5">
    <source>
        <dbReference type="Proteomes" id="UP000583101"/>
    </source>
</evidence>
<evidence type="ECO:0000313" key="4">
    <source>
        <dbReference type="Proteomes" id="UP000297248"/>
    </source>
</evidence>
<comment type="caution">
    <text evidence="3">The sequence shown here is derived from an EMBL/GenBank/DDBJ whole genome shotgun (WGS) entry which is preliminary data.</text>
</comment>
<evidence type="ECO:0000313" key="3">
    <source>
        <dbReference type="EMBL" id="TEW67352.1"/>
    </source>
</evidence>
<dbReference type="OrthoDB" id="7391526at2"/>
<gene>
    <name evidence="3" type="ORF">E2R65_05005</name>
    <name evidence="2" type="ORF">GGR35_001627</name>
</gene>
<reference evidence="3 4" key="1">
    <citation type="journal article" date="2016" name="Int. J. Syst. Evol. Microbiol.">
        <title>Proposal of Mucilaginibacter phyllosphaerae sp. nov. isolated from the phyllosphere of Galium album.</title>
        <authorList>
            <person name="Aydogan E.L."/>
            <person name="Busse H.J."/>
            <person name="Moser G."/>
            <person name="Muller C."/>
            <person name="Kampfer P."/>
            <person name="Glaeser S.P."/>
        </authorList>
    </citation>
    <scope>NUCLEOTIDE SEQUENCE [LARGE SCALE GENOMIC DNA]</scope>
    <source>
        <strain evidence="3 4">PP-F2FG21</strain>
    </source>
</reference>
<sequence>MEALNKVAVIIPFYRDLITDLEEIALQQCQKVLGNYHKIAIKPQSLALPQKAQQAVVFNQVVSFANPYFDGIRGYNSLMLSDVFYKAFLDYDYILIYQLDAFVFKDELMHWCSLGFDYIGAPWLRRKGYQLKLKEKAYQFMFDMHTRFNVKKNGVPTDKQFYNKVGNGGLSLRRVKKFYALSIKLKPIADDYLKHTDDKHNEDVFWSIEVNRSIKRLKIPGYKTAVKFSIELEPARAFALNEGRLPFGCHAWDLYTDFWRPEFKVQGYHI</sequence>
<evidence type="ECO:0000313" key="2">
    <source>
        <dbReference type="EMBL" id="MBB3969035.1"/>
    </source>
</evidence>
<reference evidence="3" key="2">
    <citation type="submission" date="2019-03" db="EMBL/GenBank/DDBJ databases">
        <authorList>
            <person name="Yan Y.-Q."/>
            <person name="Du Z.-J."/>
        </authorList>
    </citation>
    <scope>NUCLEOTIDE SEQUENCE</scope>
    <source>
        <strain evidence="3">PP-F2FG21</strain>
    </source>
</reference>
<dbReference type="RefSeq" id="WP_134335405.1">
    <property type="nucleotide sequence ID" value="NZ_BMCZ01000010.1"/>
</dbReference>
<dbReference type="InterPro" id="IPR043729">
    <property type="entry name" value="DUF5672"/>
</dbReference>
<dbReference type="Pfam" id="PF18922">
    <property type="entry name" value="DUF5672"/>
    <property type="match status" value="1"/>
</dbReference>